<dbReference type="PANTHER" id="PTHR45476">
    <property type="entry name" value="CHLORIDE INTRACELLULAR CHANNEL PROTEIN 6-RELATED"/>
    <property type="match status" value="1"/>
</dbReference>
<protein>
    <submittedName>
        <fullName evidence="19">Chloride intracellular channel protein 6 isoform X1</fullName>
    </submittedName>
</protein>
<dbReference type="CDD" id="cd03061">
    <property type="entry name" value="GST_N_CLIC"/>
    <property type="match status" value="1"/>
</dbReference>
<evidence type="ECO:0000313" key="18">
    <source>
        <dbReference type="Proteomes" id="UP000515129"/>
    </source>
</evidence>
<evidence type="ECO:0000259" key="17">
    <source>
        <dbReference type="Pfam" id="PF22441"/>
    </source>
</evidence>
<dbReference type="GO" id="GO:0016491">
    <property type="term" value="F:oxidoreductase activity"/>
    <property type="evidence" value="ECO:0007669"/>
    <property type="project" value="UniProtKB-KW"/>
</dbReference>
<dbReference type="SFLD" id="SFLDS00019">
    <property type="entry name" value="Glutathione_Transferase_(cytos"/>
    <property type="match status" value="1"/>
</dbReference>
<dbReference type="OrthoDB" id="1935530at2759"/>
<dbReference type="InterPro" id="IPR036282">
    <property type="entry name" value="Glutathione-S-Trfase_C_sf"/>
</dbReference>
<dbReference type="FunFam" id="1.20.1050.10:FF:000001">
    <property type="entry name" value="Chloride intracellular channel 2"/>
    <property type="match status" value="1"/>
</dbReference>
<evidence type="ECO:0000256" key="5">
    <source>
        <dbReference type="ARBA" id="ARBA00022490"/>
    </source>
</evidence>
<dbReference type="InterPro" id="IPR002946">
    <property type="entry name" value="CLIC"/>
</dbReference>
<keyword evidence="6" id="KW-0812">Transmembrane</keyword>
<dbReference type="SUPFAM" id="SSF47616">
    <property type="entry name" value="GST C-terminal domain-like"/>
    <property type="match status" value="1"/>
</dbReference>
<evidence type="ECO:0000256" key="16">
    <source>
        <dbReference type="SAM" id="MobiDB-lite"/>
    </source>
</evidence>
<evidence type="ECO:0000256" key="13">
    <source>
        <dbReference type="ARBA" id="ARBA00023214"/>
    </source>
</evidence>
<dbReference type="GO" id="GO:0005737">
    <property type="term" value="C:cytoplasm"/>
    <property type="evidence" value="ECO:0007669"/>
    <property type="project" value="UniProtKB-SubCell"/>
</dbReference>
<feature type="compositionally biased region" description="Basic and acidic residues" evidence="16">
    <location>
        <begin position="566"/>
        <end position="576"/>
    </location>
</feature>
<keyword evidence="7" id="KW-0851">Voltage-gated channel</keyword>
<dbReference type="InterPro" id="IPR053823">
    <property type="entry name" value="CLIC_N"/>
</dbReference>
<dbReference type="KEGG" id="caua:113044612"/>
<dbReference type="Gene3D" id="3.40.30.10">
    <property type="entry name" value="Glutaredoxin"/>
    <property type="match status" value="1"/>
</dbReference>
<evidence type="ECO:0000256" key="15">
    <source>
        <dbReference type="ARBA" id="ARBA00024167"/>
    </source>
</evidence>
<keyword evidence="10" id="KW-0406">Ion transport</keyword>
<comment type="catalytic activity">
    <reaction evidence="15">
        <text>chloride(in) = chloride(out)</text>
        <dbReference type="Rhea" id="RHEA:29823"/>
        <dbReference type="ChEBI" id="CHEBI:17996"/>
    </reaction>
</comment>
<proteinExistence type="inferred from homology"/>
<keyword evidence="14" id="KW-0407">Ion channel</keyword>
<evidence type="ECO:0000256" key="6">
    <source>
        <dbReference type="ARBA" id="ARBA00022692"/>
    </source>
</evidence>
<feature type="compositionally biased region" description="Acidic residues" evidence="16">
    <location>
        <begin position="38"/>
        <end position="63"/>
    </location>
</feature>
<evidence type="ECO:0000256" key="11">
    <source>
        <dbReference type="ARBA" id="ARBA00023136"/>
    </source>
</evidence>
<evidence type="ECO:0000256" key="10">
    <source>
        <dbReference type="ARBA" id="ARBA00023065"/>
    </source>
</evidence>
<sequence length="825" mass="92374">MAQAKNDMSFNMEISNDAVIHSPVGSCVEMEDRRTGLEEEEEDEVELAEEVDEDINIGDDDGGESNAMPSTDVIIHKTEEEDNMEGVEDKVSQETVVLQNAEETEEEEVNIAIKLTTPELNLTDELPASTQTQAPDLRNKAEELRGALKELDKDRADHKLATLYEDEMENDEAQMQTLSERQTEDKKHQELLLSEVREFTCSLLEKIKNKYRDEQIQQVESDRLLQEEEHEEVDNEVVKNNADKATRMVSNSEGESIEDFQSLGEEEESVTFDNASEDQSTTEVLLWEDCIAAGETVHNDAFETSSDEKTTYNAPEERSATEQLSTDMTGGKIEEMDQNSDQLEESITQEYERLECIDTKLEKCENIVGDTESPIVNGAEETIGADKEVESVEKIQDDAQRVVEITEERVKEEELLMEEGSCTKAEQPLDEPEVVEEGVGKKQEQLGNSKPEVAEGGGDAKEQPRQEVAAPVEEGAGNWLEELKAVIEDEPRRKAQAGRKITIPAWMKASEGSDAHFQELAKPLCSRVRGVSGSSEGDVNIKAKVQEVNMANGCPGLPAAVLQQREEKNPENKTKMENPAQQEGNPHDLQISLYVKAGSDGESLGNCPFSQRLFMILWLKGVIFNVTTVDLKRKPADLQDLAPGTNPPFMTFNGEVLVDVNKIEEFLEERLAPPRFPKLAAKHPESNTAGIDVFAKFSAYIKNPRKEAKEGLEKALLRSLKRLDEYLQTPLAEEIDASSVDDDPGVSTRSFLDGPDLTLADCNLLPKLHIIKIVARKYRGFEISAEMTGVWRYLNNAYKREEFMNTCPAEREVEFAYLDVAKKIK</sequence>
<dbReference type="RefSeq" id="XP_026060520.1">
    <property type="nucleotide sequence ID" value="XM_026204735.1"/>
</dbReference>
<evidence type="ECO:0000256" key="2">
    <source>
        <dbReference type="ARBA" id="ARBA00004496"/>
    </source>
</evidence>
<evidence type="ECO:0000313" key="19">
    <source>
        <dbReference type="RefSeq" id="XP_026060520.1"/>
    </source>
</evidence>
<dbReference type="PANTHER" id="PTHR45476:SF1">
    <property type="entry name" value="CHLORIDE INTRACELLULAR CHANNEL PROTEIN 6"/>
    <property type="match status" value="1"/>
</dbReference>
<feature type="region of interest" description="Disordered" evidence="16">
    <location>
        <begin position="165"/>
        <end position="186"/>
    </location>
</feature>
<dbReference type="GeneID" id="113044612"/>
<keyword evidence="11" id="KW-0472">Membrane</keyword>
<evidence type="ECO:0000256" key="9">
    <source>
        <dbReference type="ARBA" id="ARBA00023002"/>
    </source>
</evidence>
<evidence type="ECO:0000256" key="1">
    <source>
        <dbReference type="ARBA" id="ARBA00004167"/>
    </source>
</evidence>
<dbReference type="PRINTS" id="PR01263">
    <property type="entry name" value="INTCLCHANNEL"/>
</dbReference>
<feature type="region of interest" description="Disordered" evidence="16">
    <location>
        <begin position="298"/>
        <end position="331"/>
    </location>
</feature>
<feature type="compositionally biased region" description="Basic and acidic residues" evidence="16">
    <location>
        <begin position="298"/>
        <end position="320"/>
    </location>
</feature>
<feature type="region of interest" description="Disordered" evidence="16">
    <location>
        <begin position="566"/>
        <end position="585"/>
    </location>
</feature>
<gene>
    <name evidence="19" type="primary">LOC113044612</name>
</gene>
<evidence type="ECO:0000256" key="7">
    <source>
        <dbReference type="ARBA" id="ARBA00022882"/>
    </source>
</evidence>
<evidence type="ECO:0000256" key="3">
    <source>
        <dbReference type="ARBA" id="ARBA00007655"/>
    </source>
</evidence>
<dbReference type="GO" id="GO:0005254">
    <property type="term" value="F:chloride channel activity"/>
    <property type="evidence" value="ECO:0007669"/>
    <property type="project" value="UniProtKB-KW"/>
</dbReference>
<dbReference type="InterPro" id="IPR040079">
    <property type="entry name" value="Glutathione_S-Trfase"/>
</dbReference>
<dbReference type="SUPFAM" id="SSF52833">
    <property type="entry name" value="Thioredoxin-like"/>
    <property type="match status" value="1"/>
</dbReference>
<keyword evidence="13" id="KW-0868">Chloride</keyword>
<accession>A0A6P6JLQ7</accession>
<feature type="region of interest" description="Disordered" evidence="16">
    <location>
        <begin position="220"/>
        <end position="279"/>
    </location>
</feature>
<feature type="region of interest" description="Disordered" evidence="16">
    <location>
        <begin position="30"/>
        <end position="69"/>
    </location>
</feature>
<dbReference type="Pfam" id="PF13410">
    <property type="entry name" value="GST_C_2"/>
    <property type="match status" value="1"/>
</dbReference>
<reference evidence="19" key="1">
    <citation type="submission" date="2025-08" db="UniProtKB">
        <authorList>
            <consortium name="RefSeq"/>
        </authorList>
    </citation>
    <scope>IDENTIFICATION</scope>
    <source>
        <strain evidence="19">Wakin</strain>
        <tissue evidence="19">Muscle</tissue>
    </source>
</reference>
<evidence type="ECO:0000256" key="12">
    <source>
        <dbReference type="ARBA" id="ARBA00023173"/>
    </source>
</evidence>
<evidence type="ECO:0000256" key="4">
    <source>
        <dbReference type="ARBA" id="ARBA00022448"/>
    </source>
</evidence>
<keyword evidence="18" id="KW-1185">Reference proteome</keyword>
<keyword evidence="4" id="KW-0813">Transport</keyword>
<dbReference type="InterPro" id="IPR036249">
    <property type="entry name" value="Thioredoxin-like_sf"/>
</dbReference>
<feature type="domain" description="CLIC N-terminal" evidence="17">
    <location>
        <begin position="590"/>
        <end position="674"/>
    </location>
</feature>
<keyword evidence="5" id="KW-0963">Cytoplasm</keyword>
<keyword evidence="9" id="KW-0560">Oxidoreductase</keyword>
<dbReference type="Gene3D" id="1.20.1050.10">
    <property type="match status" value="1"/>
</dbReference>
<dbReference type="SFLD" id="SFLDG00358">
    <property type="entry name" value="Main_(cytGST)"/>
    <property type="match status" value="1"/>
</dbReference>
<organism evidence="18 19">
    <name type="scientific">Carassius auratus</name>
    <name type="common">Goldfish</name>
    <dbReference type="NCBI Taxonomy" id="7957"/>
    <lineage>
        <taxon>Eukaryota</taxon>
        <taxon>Metazoa</taxon>
        <taxon>Chordata</taxon>
        <taxon>Craniata</taxon>
        <taxon>Vertebrata</taxon>
        <taxon>Euteleostomi</taxon>
        <taxon>Actinopterygii</taxon>
        <taxon>Neopterygii</taxon>
        <taxon>Teleostei</taxon>
        <taxon>Ostariophysi</taxon>
        <taxon>Cypriniformes</taxon>
        <taxon>Cyprinidae</taxon>
        <taxon>Cyprininae</taxon>
        <taxon>Carassius</taxon>
    </lineage>
</organism>
<dbReference type="NCBIfam" id="TIGR00862">
    <property type="entry name" value="O-ClC"/>
    <property type="match status" value="1"/>
</dbReference>
<feature type="region of interest" description="Disordered" evidence="16">
    <location>
        <begin position="414"/>
        <end position="476"/>
    </location>
</feature>
<comment type="subcellular location">
    <subcellularLocation>
        <location evidence="2">Cytoplasm</location>
    </subcellularLocation>
    <subcellularLocation>
        <location evidence="1">Membrane</location>
        <topology evidence="1">Single-pass membrane protein</topology>
    </subcellularLocation>
</comment>
<evidence type="ECO:0000256" key="8">
    <source>
        <dbReference type="ARBA" id="ARBA00022989"/>
    </source>
</evidence>
<dbReference type="Proteomes" id="UP000515129">
    <property type="component" value="Chromosome 26"/>
</dbReference>
<keyword evidence="8" id="KW-1133">Transmembrane helix</keyword>
<dbReference type="GO" id="GO:0034707">
    <property type="term" value="C:chloride channel complex"/>
    <property type="evidence" value="ECO:0007669"/>
    <property type="project" value="UniProtKB-KW"/>
</dbReference>
<dbReference type="AlphaFoldDB" id="A0A6P6JLQ7"/>
<keyword evidence="12" id="KW-0869">Chloride channel</keyword>
<comment type="similarity">
    <text evidence="3">Belongs to the chloride channel CLIC family.</text>
</comment>
<name>A0A6P6JLQ7_CARAU</name>
<dbReference type="Pfam" id="PF22441">
    <property type="entry name" value="CLIC-like_N"/>
    <property type="match status" value="1"/>
</dbReference>
<evidence type="ECO:0000256" key="14">
    <source>
        <dbReference type="ARBA" id="ARBA00023303"/>
    </source>
</evidence>